<dbReference type="InterPro" id="IPR006437">
    <property type="entry name" value="Phage_terminase_lsu"/>
</dbReference>
<dbReference type="Gene3D" id="3.40.50.300">
    <property type="entry name" value="P-loop containing nucleotide triphosphate hydrolases"/>
    <property type="match status" value="1"/>
</dbReference>
<gene>
    <name evidence="3" type="ORF">E1956_18750</name>
</gene>
<feature type="domain" description="Phage terminase large subunit C-terminal" evidence="2">
    <location>
        <begin position="243"/>
        <end position="384"/>
    </location>
</feature>
<dbReference type="Pfam" id="PF04466">
    <property type="entry name" value="Terminase_3"/>
    <property type="match status" value="1"/>
</dbReference>
<dbReference type="PANTHER" id="PTHR39184:SF1">
    <property type="entry name" value="PBSX PHAGE TERMINASE LARGE SUBUNIT"/>
    <property type="match status" value="1"/>
</dbReference>
<evidence type="ECO:0000259" key="2">
    <source>
        <dbReference type="Pfam" id="PF17288"/>
    </source>
</evidence>
<dbReference type="InterPro" id="IPR035412">
    <property type="entry name" value="Terminase_L_N"/>
</dbReference>
<dbReference type="Proteomes" id="UP000295727">
    <property type="component" value="Chromosome 2"/>
</dbReference>
<reference evidence="3 4" key="1">
    <citation type="submission" date="2019-03" db="EMBL/GenBank/DDBJ databases">
        <title>Paraburkholderia sp. 7MH5, isolated from subtropical forest soil.</title>
        <authorList>
            <person name="Gao Z.-H."/>
            <person name="Qiu L.-H."/>
        </authorList>
    </citation>
    <scope>NUCLEOTIDE SEQUENCE [LARGE SCALE GENOMIC DNA]</scope>
    <source>
        <strain evidence="3 4">7MH5</strain>
    </source>
</reference>
<evidence type="ECO:0000259" key="1">
    <source>
        <dbReference type="Pfam" id="PF04466"/>
    </source>
</evidence>
<dbReference type="KEGG" id="ppai:E1956_18750"/>
<dbReference type="InterPro" id="IPR052380">
    <property type="entry name" value="Viral_DNA_packaging_terminase"/>
</dbReference>
<feature type="domain" description="Phage terminase large subunit N-terminal" evidence="1">
    <location>
        <begin position="21"/>
        <end position="211"/>
    </location>
</feature>
<dbReference type="InterPro" id="IPR027417">
    <property type="entry name" value="P-loop_NTPase"/>
</dbReference>
<dbReference type="OrthoDB" id="5684611at2"/>
<dbReference type="InterPro" id="IPR035413">
    <property type="entry name" value="Terminase_L_C"/>
</dbReference>
<dbReference type="PANTHER" id="PTHR39184">
    <property type="match status" value="1"/>
</dbReference>
<dbReference type="EMBL" id="CP038149">
    <property type="protein sequence ID" value="QBQ99245.1"/>
    <property type="molecule type" value="Genomic_DNA"/>
</dbReference>
<name>A0A4P7CTD4_9BURK</name>
<dbReference type="NCBIfam" id="TIGR01547">
    <property type="entry name" value="phage_term_2"/>
    <property type="match status" value="1"/>
</dbReference>
<dbReference type="Gene3D" id="3.30.420.280">
    <property type="match status" value="1"/>
</dbReference>
<accession>A0A4P7CTD4</accession>
<evidence type="ECO:0000313" key="4">
    <source>
        <dbReference type="Proteomes" id="UP000295727"/>
    </source>
</evidence>
<evidence type="ECO:0000313" key="3">
    <source>
        <dbReference type="EMBL" id="QBQ99245.1"/>
    </source>
</evidence>
<dbReference type="Pfam" id="PF17288">
    <property type="entry name" value="Terminase_3C"/>
    <property type="match status" value="1"/>
</dbReference>
<proteinExistence type="predicted"/>
<dbReference type="RefSeq" id="WP_134751821.1">
    <property type="nucleotide sequence ID" value="NZ_CP038149.1"/>
</dbReference>
<keyword evidence="4" id="KW-1185">Reference proteome</keyword>
<sequence length="415" mass="46923">MSDLLLDTPRVFAPLLEPARYKGAHGGRGSGKSHFFGESVIERSAIEKTDIVCVREKQKSLQQSVKKLLESKIQTMNAGYYFEVQDALIKSIHGGQIIFEGMANHTAESIKSLEGYDIAWVEEAQTLSQKSLDMLRPTIRKPASELWFSWNPRFPTDPVDVLLRGGDAPPGAVVVEANYCDNPWFGDTPLVEEMEYDRRRDPEKYTHIWLGDYQKSSEARVFKNWRVEEFDRAPGTIFRLGADWGFSVDPSVLIRCSLEGNALYVDYEAYQVGCEIVNLPELFMSVPDAEKWPITADSSRPETISHMQKHGFPKIVRAVKGPGSLEEGIEFLKSFDIIVHPRCVHTIDELSLYRYKTDPMTDQVLPILEDKDNHVIDALRYACEGARRAIKRVTPTAKPRAADRIVKASRGGWMG</sequence>
<dbReference type="AlphaFoldDB" id="A0A4P7CTD4"/>
<organism evidence="3 4">
    <name type="scientific">Paraburkholderia pallida</name>
    <dbReference type="NCBI Taxonomy" id="2547399"/>
    <lineage>
        <taxon>Bacteria</taxon>
        <taxon>Pseudomonadati</taxon>
        <taxon>Pseudomonadota</taxon>
        <taxon>Betaproteobacteria</taxon>
        <taxon>Burkholderiales</taxon>
        <taxon>Burkholderiaceae</taxon>
        <taxon>Paraburkholderia</taxon>
    </lineage>
</organism>
<protein>
    <submittedName>
        <fullName evidence="3">PBSX family phage terminase large subunit</fullName>
    </submittedName>
</protein>